<name>A0AAD7MEZ3_9AGAR</name>
<reference evidence="1" key="1">
    <citation type="submission" date="2023-03" db="EMBL/GenBank/DDBJ databases">
        <title>Massive genome expansion in bonnet fungi (Mycena s.s.) driven by repeated elements and novel gene families across ecological guilds.</title>
        <authorList>
            <consortium name="Lawrence Berkeley National Laboratory"/>
            <person name="Harder C.B."/>
            <person name="Miyauchi S."/>
            <person name="Viragh M."/>
            <person name="Kuo A."/>
            <person name="Thoen E."/>
            <person name="Andreopoulos B."/>
            <person name="Lu D."/>
            <person name="Skrede I."/>
            <person name="Drula E."/>
            <person name="Henrissat B."/>
            <person name="Morin E."/>
            <person name="Kohler A."/>
            <person name="Barry K."/>
            <person name="LaButti K."/>
            <person name="Morin E."/>
            <person name="Salamov A."/>
            <person name="Lipzen A."/>
            <person name="Mereny Z."/>
            <person name="Hegedus B."/>
            <person name="Baldrian P."/>
            <person name="Stursova M."/>
            <person name="Weitz H."/>
            <person name="Taylor A."/>
            <person name="Grigoriev I.V."/>
            <person name="Nagy L.G."/>
            <person name="Martin F."/>
            <person name="Kauserud H."/>
        </authorList>
    </citation>
    <scope>NUCLEOTIDE SEQUENCE</scope>
    <source>
        <strain evidence="1">CBHHK188m</strain>
    </source>
</reference>
<protein>
    <submittedName>
        <fullName evidence="1">Uncharacterized protein</fullName>
    </submittedName>
</protein>
<proteinExistence type="predicted"/>
<keyword evidence="2" id="KW-1185">Reference proteome</keyword>
<dbReference type="Proteomes" id="UP001215280">
    <property type="component" value="Unassembled WGS sequence"/>
</dbReference>
<accession>A0AAD7MEZ3</accession>
<organism evidence="1 2">
    <name type="scientific">Mycena maculata</name>
    <dbReference type="NCBI Taxonomy" id="230809"/>
    <lineage>
        <taxon>Eukaryota</taxon>
        <taxon>Fungi</taxon>
        <taxon>Dikarya</taxon>
        <taxon>Basidiomycota</taxon>
        <taxon>Agaricomycotina</taxon>
        <taxon>Agaricomycetes</taxon>
        <taxon>Agaricomycetidae</taxon>
        <taxon>Agaricales</taxon>
        <taxon>Marasmiineae</taxon>
        <taxon>Mycenaceae</taxon>
        <taxon>Mycena</taxon>
    </lineage>
</organism>
<dbReference type="EMBL" id="JARJLG010000368">
    <property type="protein sequence ID" value="KAJ7714532.1"/>
    <property type="molecule type" value="Genomic_DNA"/>
</dbReference>
<gene>
    <name evidence="1" type="ORF">DFH07DRAFT_974455</name>
</gene>
<dbReference type="AlphaFoldDB" id="A0AAD7MEZ3"/>
<evidence type="ECO:0000313" key="2">
    <source>
        <dbReference type="Proteomes" id="UP001215280"/>
    </source>
</evidence>
<evidence type="ECO:0000313" key="1">
    <source>
        <dbReference type="EMBL" id="KAJ7714532.1"/>
    </source>
</evidence>
<sequence>MLVLTSCIVRAPVPAGQLFRYHCAHVSLRLIFTTPPTLAQIGALPLLARLAAFAEFPGHFAREGCGAVYVTAVVEDYFLGLFYSCGQTKSAKKKIDFFGRDEDANR</sequence>
<comment type="caution">
    <text evidence="1">The sequence shown here is derived from an EMBL/GenBank/DDBJ whole genome shotgun (WGS) entry which is preliminary data.</text>
</comment>